<dbReference type="EMBL" id="SLWS01000002">
    <property type="protein sequence ID" value="TCO62775.1"/>
    <property type="molecule type" value="Genomic_DNA"/>
</dbReference>
<name>A0A4R2K8R3_9PSEU</name>
<keyword evidence="2" id="KW-1185">Reference proteome</keyword>
<sequence>MVMSTHMLRGGSGHPWCACRPSRIRRSELSGPALYQWLRASTVPETADYLRRHSLVEHELAVGHHWPWILDPDLVARIISRFVHAR</sequence>
<dbReference type="AlphaFoldDB" id="A0A4R2K8R3"/>
<gene>
    <name evidence="1" type="ORF">EV192_102914</name>
</gene>
<comment type="caution">
    <text evidence="1">The sequence shown here is derived from an EMBL/GenBank/DDBJ whole genome shotgun (WGS) entry which is preliminary data.</text>
</comment>
<evidence type="ECO:0000313" key="1">
    <source>
        <dbReference type="EMBL" id="TCO62775.1"/>
    </source>
</evidence>
<accession>A0A4R2K8R3</accession>
<proteinExistence type="predicted"/>
<reference evidence="1 2" key="1">
    <citation type="submission" date="2019-03" db="EMBL/GenBank/DDBJ databases">
        <title>Genomic Encyclopedia of Type Strains, Phase IV (KMG-IV): sequencing the most valuable type-strain genomes for metagenomic binning, comparative biology and taxonomic classification.</title>
        <authorList>
            <person name="Goeker M."/>
        </authorList>
    </citation>
    <scope>NUCLEOTIDE SEQUENCE [LARGE SCALE GENOMIC DNA]</scope>
    <source>
        <strain evidence="1 2">DSM 45934</strain>
    </source>
</reference>
<organism evidence="1 2">
    <name type="scientific">Actinocrispum wychmicini</name>
    <dbReference type="NCBI Taxonomy" id="1213861"/>
    <lineage>
        <taxon>Bacteria</taxon>
        <taxon>Bacillati</taxon>
        <taxon>Actinomycetota</taxon>
        <taxon>Actinomycetes</taxon>
        <taxon>Pseudonocardiales</taxon>
        <taxon>Pseudonocardiaceae</taxon>
        <taxon>Actinocrispum</taxon>
    </lineage>
</organism>
<dbReference type="Proteomes" id="UP000295680">
    <property type="component" value="Unassembled WGS sequence"/>
</dbReference>
<evidence type="ECO:0000313" key="2">
    <source>
        <dbReference type="Proteomes" id="UP000295680"/>
    </source>
</evidence>
<protein>
    <submittedName>
        <fullName evidence="1">Uncharacterized protein</fullName>
    </submittedName>
</protein>